<protein>
    <submittedName>
        <fullName evidence="1">Uncharacterized protein</fullName>
    </submittedName>
</protein>
<proteinExistence type="predicted"/>
<name>A0AAV7JLN3_9METZ</name>
<evidence type="ECO:0000313" key="2">
    <source>
        <dbReference type="Proteomes" id="UP001165289"/>
    </source>
</evidence>
<evidence type="ECO:0000313" key="1">
    <source>
        <dbReference type="EMBL" id="KAI6649414.1"/>
    </source>
</evidence>
<keyword evidence="2" id="KW-1185">Reference proteome</keyword>
<gene>
    <name evidence="1" type="ORF">LOD99_11779</name>
</gene>
<dbReference type="AlphaFoldDB" id="A0AAV7JLN3"/>
<reference evidence="1 2" key="1">
    <citation type="journal article" date="2023" name="BMC Biol.">
        <title>The compact genome of the sponge Oopsacas minuta (Hexactinellida) is lacking key metazoan core genes.</title>
        <authorList>
            <person name="Santini S."/>
            <person name="Schenkelaars Q."/>
            <person name="Jourda C."/>
            <person name="Duchesne M."/>
            <person name="Belahbib H."/>
            <person name="Rocher C."/>
            <person name="Selva M."/>
            <person name="Riesgo A."/>
            <person name="Vervoort M."/>
            <person name="Leys S.P."/>
            <person name="Kodjabachian L."/>
            <person name="Le Bivic A."/>
            <person name="Borchiellini C."/>
            <person name="Claverie J.M."/>
            <person name="Renard E."/>
        </authorList>
    </citation>
    <scope>NUCLEOTIDE SEQUENCE [LARGE SCALE GENOMIC DNA]</scope>
    <source>
        <strain evidence="1">SPO-2</strain>
    </source>
</reference>
<dbReference type="EMBL" id="JAKMXF010000321">
    <property type="protein sequence ID" value="KAI6649414.1"/>
    <property type="molecule type" value="Genomic_DNA"/>
</dbReference>
<accession>A0AAV7JLN3</accession>
<organism evidence="1 2">
    <name type="scientific">Oopsacas minuta</name>
    <dbReference type="NCBI Taxonomy" id="111878"/>
    <lineage>
        <taxon>Eukaryota</taxon>
        <taxon>Metazoa</taxon>
        <taxon>Porifera</taxon>
        <taxon>Hexactinellida</taxon>
        <taxon>Hexasterophora</taxon>
        <taxon>Lyssacinosida</taxon>
        <taxon>Leucopsacidae</taxon>
        <taxon>Oopsacas</taxon>
    </lineage>
</organism>
<sequence>MIESKGMEKMSTTFELFRSRNFQMKEIIKDISEDTLARFQCHPTHLKGSERVFYVTNRNNQVIKEMTPYIGKEDYEYFSKDYFFGNYKLIQQDKKPRITGLAPKECHPLINYCSGYFNHPDIIWGKLNKESQILLLVSQLRDPNNTKRSTWSKLLKNIKKEMKVSSRKIQIFHQQQSERWLTTKLNYSKL</sequence>
<comment type="caution">
    <text evidence="1">The sequence shown here is derived from an EMBL/GenBank/DDBJ whole genome shotgun (WGS) entry which is preliminary data.</text>
</comment>
<dbReference type="Proteomes" id="UP001165289">
    <property type="component" value="Unassembled WGS sequence"/>
</dbReference>